<name>A0A8S5RZA9_9CAUD</name>
<dbReference type="EMBL" id="BK032510">
    <property type="protein sequence ID" value="DAF44001.1"/>
    <property type="molecule type" value="Genomic_DNA"/>
</dbReference>
<reference evidence="1" key="1">
    <citation type="journal article" date="2021" name="Proc. Natl. Acad. Sci. U.S.A.">
        <title>A Catalog of Tens of Thousands of Viruses from Human Metagenomes Reveals Hidden Associations with Chronic Diseases.</title>
        <authorList>
            <person name="Tisza M.J."/>
            <person name="Buck C.B."/>
        </authorList>
    </citation>
    <scope>NUCLEOTIDE SEQUENCE</scope>
    <source>
        <strain evidence="1">CtNQV2</strain>
    </source>
</reference>
<proteinExistence type="predicted"/>
<accession>A0A8S5RZA9</accession>
<sequence length="103" mass="11758">MKIGIIGVPLSYKNKSNMVVSEELYNQMETVQENINLSDEEKLKRLKKAKGGTWYDGWKPYCCTCSYNGRMISTDYGFKCPSCGNMIGFNLTRLKESPLNKIN</sequence>
<evidence type="ECO:0000313" key="1">
    <source>
        <dbReference type="EMBL" id="DAF44001.1"/>
    </source>
</evidence>
<organism evidence="1">
    <name type="scientific">Myoviridae sp. ctNQV2</name>
    <dbReference type="NCBI Taxonomy" id="2827683"/>
    <lineage>
        <taxon>Viruses</taxon>
        <taxon>Duplodnaviria</taxon>
        <taxon>Heunggongvirae</taxon>
        <taxon>Uroviricota</taxon>
        <taxon>Caudoviricetes</taxon>
    </lineage>
</organism>
<protein>
    <submittedName>
        <fullName evidence="1">Cysteine-rich protein</fullName>
    </submittedName>
</protein>